<dbReference type="Proteomes" id="UP000664800">
    <property type="component" value="Unassembled WGS sequence"/>
</dbReference>
<dbReference type="PRINTS" id="PR00039">
    <property type="entry name" value="HTHLYSR"/>
</dbReference>
<dbReference type="AlphaFoldDB" id="A0A8I1SWB8"/>
<keyword evidence="4" id="KW-0804">Transcription</keyword>
<evidence type="ECO:0000256" key="4">
    <source>
        <dbReference type="ARBA" id="ARBA00023163"/>
    </source>
</evidence>
<dbReference type="Gene3D" id="1.10.10.10">
    <property type="entry name" value="Winged helix-like DNA-binding domain superfamily/Winged helix DNA-binding domain"/>
    <property type="match status" value="1"/>
</dbReference>
<dbReference type="PROSITE" id="PS50931">
    <property type="entry name" value="HTH_LYSR"/>
    <property type="match status" value="1"/>
</dbReference>
<dbReference type="Pfam" id="PF03466">
    <property type="entry name" value="LysR_substrate"/>
    <property type="match status" value="1"/>
</dbReference>
<comment type="caution">
    <text evidence="6">The sequence shown here is derived from an EMBL/GenBank/DDBJ whole genome shotgun (WGS) entry which is preliminary data.</text>
</comment>
<comment type="similarity">
    <text evidence="1">Belongs to the LysR transcriptional regulatory family.</text>
</comment>
<evidence type="ECO:0000256" key="1">
    <source>
        <dbReference type="ARBA" id="ARBA00009437"/>
    </source>
</evidence>
<dbReference type="RefSeq" id="WP_276730305.1">
    <property type="nucleotide sequence ID" value="NZ_JAFKMR010000018.1"/>
</dbReference>
<dbReference type="InterPro" id="IPR058163">
    <property type="entry name" value="LysR-type_TF_proteobact-type"/>
</dbReference>
<keyword evidence="2" id="KW-0805">Transcription regulation</keyword>
<dbReference type="InterPro" id="IPR005119">
    <property type="entry name" value="LysR_subst-bd"/>
</dbReference>
<gene>
    <name evidence="6" type="ORF">J0I24_09220</name>
</gene>
<dbReference type="GO" id="GO:0043565">
    <property type="term" value="F:sequence-specific DNA binding"/>
    <property type="evidence" value="ECO:0007669"/>
    <property type="project" value="TreeGrafter"/>
</dbReference>
<name>A0A8I1SWB8_THIA3</name>
<dbReference type="FunFam" id="1.10.10.10:FF:000001">
    <property type="entry name" value="LysR family transcriptional regulator"/>
    <property type="match status" value="1"/>
</dbReference>
<evidence type="ECO:0000313" key="6">
    <source>
        <dbReference type="EMBL" id="MBN8744473.1"/>
    </source>
</evidence>
<dbReference type="InterPro" id="IPR000847">
    <property type="entry name" value="LysR_HTH_N"/>
</dbReference>
<dbReference type="GO" id="GO:0006351">
    <property type="term" value="P:DNA-templated transcription"/>
    <property type="evidence" value="ECO:0007669"/>
    <property type="project" value="TreeGrafter"/>
</dbReference>
<dbReference type="InterPro" id="IPR036388">
    <property type="entry name" value="WH-like_DNA-bd_sf"/>
</dbReference>
<dbReference type="SUPFAM" id="SSF53850">
    <property type="entry name" value="Periplasmic binding protein-like II"/>
    <property type="match status" value="1"/>
</dbReference>
<accession>A0A8I1SWB8</accession>
<evidence type="ECO:0000313" key="7">
    <source>
        <dbReference type="Proteomes" id="UP000664800"/>
    </source>
</evidence>
<protein>
    <submittedName>
        <fullName evidence="6">LysR family transcriptional regulator</fullName>
    </submittedName>
</protein>
<feature type="domain" description="HTH lysR-type" evidence="5">
    <location>
        <begin position="33"/>
        <end position="82"/>
    </location>
</feature>
<reference evidence="6" key="1">
    <citation type="submission" date="2021-02" db="EMBL/GenBank/DDBJ databases">
        <title>Thiocyanate and organic carbon inputs drive convergent selection for specific autotrophic Afipia and Thiobacillus strains within complex microbiomes.</title>
        <authorList>
            <person name="Huddy R.J."/>
            <person name="Sachdeva R."/>
            <person name="Kadzinga F."/>
            <person name="Kantor R.S."/>
            <person name="Harrison S.T.L."/>
            <person name="Banfield J.F."/>
        </authorList>
    </citation>
    <scope>NUCLEOTIDE SEQUENCE</scope>
    <source>
        <strain evidence="6">SCN18_13_7_16_R3_B_64_19</strain>
    </source>
</reference>
<organism evidence="6 7">
    <name type="scientific">Thiomonas arsenitoxydans (strain DSM 22701 / CIP 110005 / 3As)</name>
    <dbReference type="NCBI Taxonomy" id="426114"/>
    <lineage>
        <taxon>Bacteria</taxon>
        <taxon>Pseudomonadati</taxon>
        <taxon>Pseudomonadota</taxon>
        <taxon>Betaproteobacteria</taxon>
        <taxon>Burkholderiales</taxon>
        <taxon>Thiomonas</taxon>
    </lineage>
</organism>
<proteinExistence type="inferred from homology"/>
<dbReference type="InterPro" id="IPR036390">
    <property type="entry name" value="WH_DNA-bd_sf"/>
</dbReference>
<dbReference type="EMBL" id="JAFKMR010000018">
    <property type="protein sequence ID" value="MBN8744473.1"/>
    <property type="molecule type" value="Genomic_DNA"/>
</dbReference>
<dbReference type="Pfam" id="PF00126">
    <property type="entry name" value="HTH_1"/>
    <property type="match status" value="1"/>
</dbReference>
<dbReference type="PANTHER" id="PTHR30537:SF26">
    <property type="entry name" value="GLYCINE CLEAVAGE SYSTEM TRANSCRIPTIONAL ACTIVATOR"/>
    <property type="match status" value="1"/>
</dbReference>
<dbReference type="Gene3D" id="3.40.190.10">
    <property type="entry name" value="Periplasmic binding protein-like II"/>
    <property type="match status" value="2"/>
</dbReference>
<dbReference type="PANTHER" id="PTHR30537">
    <property type="entry name" value="HTH-TYPE TRANSCRIPTIONAL REGULATOR"/>
    <property type="match status" value="1"/>
</dbReference>
<dbReference type="CDD" id="cd08432">
    <property type="entry name" value="PBP2_GcdR_TrpI_HvrB_AmpR_like"/>
    <property type="match status" value="1"/>
</dbReference>
<evidence type="ECO:0000256" key="3">
    <source>
        <dbReference type="ARBA" id="ARBA00023125"/>
    </source>
</evidence>
<evidence type="ECO:0000259" key="5">
    <source>
        <dbReference type="PROSITE" id="PS50931"/>
    </source>
</evidence>
<dbReference type="GO" id="GO:0003700">
    <property type="term" value="F:DNA-binding transcription factor activity"/>
    <property type="evidence" value="ECO:0007669"/>
    <property type="project" value="InterPro"/>
</dbReference>
<dbReference type="SUPFAM" id="SSF46785">
    <property type="entry name" value="Winged helix' DNA-binding domain"/>
    <property type="match status" value="1"/>
</dbReference>
<evidence type="ECO:0000256" key="2">
    <source>
        <dbReference type="ARBA" id="ARBA00023015"/>
    </source>
</evidence>
<keyword evidence="3" id="KW-0238">DNA-binding</keyword>
<sequence>MRKMDDGAQRQAAVSAVLTPRSRQVDAGNLRGFEAAARLGSFTAAADALALTQSALSRQIQTLEASVGVPLFVREGPRVRLSPAGEQFAVVVRQALQQLDTAVEGLRVSQGRPRVQITTFASLASQWLIPRLGEFQSAHPDIDIAVETFDNLSDLEAGGLDMAIRRLRDDNPLARAPHTTFLFGEQITPVCSPALAQTGRAPGALDDLPRCVWIDDVRIHSAPPIARANLQALSWGGWYAGLGLPQPEPQRWLRFNYTYQVIQAAVAGQGVAMGQIGLIRDLLAAGTLIAPVGRRVDAGYGYYLAVRSGARQRPEVAAMLDWLQQQFEAWRAIEIGG</sequence>